<dbReference type="InterPro" id="IPR026854">
    <property type="entry name" value="VPS13_N"/>
</dbReference>
<dbReference type="Pfam" id="PF12624">
    <property type="entry name" value="VPS13_N"/>
    <property type="match status" value="1"/>
</dbReference>
<organism evidence="9 10">
    <name type="scientific">Oryzias latipes</name>
    <name type="common">Japanese rice fish</name>
    <name type="synonym">Japanese killifish</name>
    <dbReference type="NCBI Taxonomy" id="8090"/>
    <lineage>
        <taxon>Eukaryota</taxon>
        <taxon>Metazoa</taxon>
        <taxon>Chordata</taxon>
        <taxon>Craniata</taxon>
        <taxon>Vertebrata</taxon>
        <taxon>Euteleostomi</taxon>
        <taxon>Actinopterygii</taxon>
        <taxon>Neopterygii</taxon>
        <taxon>Teleostei</taxon>
        <taxon>Neoteleostei</taxon>
        <taxon>Acanthomorphata</taxon>
        <taxon>Ovalentaria</taxon>
        <taxon>Atherinomorphae</taxon>
        <taxon>Beloniformes</taxon>
        <taxon>Adrianichthyidae</taxon>
        <taxon>Oryziinae</taxon>
        <taxon>Oryzias</taxon>
    </lineage>
</organism>
<reference evidence="9" key="4">
    <citation type="submission" date="2025-09" db="UniProtKB">
        <authorList>
            <consortium name="Ensembl"/>
        </authorList>
    </citation>
    <scope>IDENTIFICATION</scope>
    <source>
        <strain evidence="9">HSOK</strain>
    </source>
</reference>
<evidence type="ECO:0000259" key="5">
    <source>
        <dbReference type="Pfam" id="PF12624"/>
    </source>
</evidence>
<dbReference type="Ensembl" id="ENSORLT00015008359.1">
    <property type="protein sequence ID" value="ENSORLP00015003984.1"/>
    <property type="gene ID" value="ENSORLG00015004852.1"/>
</dbReference>
<reference evidence="9 10" key="2">
    <citation type="submission" date="2017-04" db="EMBL/GenBank/DDBJ databases">
        <title>CpG methylation of centromeres and impact of large insertions on vertebrate speciation.</title>
        <authorList>
            <person name="Ichikawa K."/>
            <person name="Yoshimura J."/>
            <person name="Morishita S."/>
        </authorList>
    </citation>
    <scope>NUCLEOTIDE SEQUENCE</scope>
    <source>
        <strain evidence="9 10">HSOK</strain>
    </source>
</reference>
<comment type="similarity">
    <text evidence="1">Belongs to the VPS13 family.</text>
</comment>
<dbReference type="InterPro" id="IPR009543">
    <property type="entry name" value="VPS13_VAB"/>
</dbReference>
<feature type="region of interest" description="Disordered" evidence="4">
    <location>
        <begin position="747"/>
        <end position="770"/>
    </location>
</feature>
<feature type="domain" description="Intermembrane lipid transfer protein VPS13-like C-terminal" evidence="8">
    <location>
        <begin position="3192"/>
        <end position="3292"/>
    </location>
</feature>
<feature type="compositionally biased region" description="Basic and acidic residues" evidence="4">
    <location>
        <begin position="758"/>
        <end position="768"/>
    </location>
</feature>
<evidence type="ECO:0000313" key="10">
    <source>
        <dbReference type="Proteomes" id="UP000265200"/>
    </source>
</evidence>
<evidence type="ECO:0000256" key="2">
    <source>
        <dbReference type="ARBA" id="ARBA00022448"/>
    </source>
</evidence>
<protein>
    <submittedName>
        <fullName evidence="9">Vacuolar protein sorting 13 homolog C</fullName>
    </submittedName>
</protein>
<feature type="domain" description="VPS13-like middle region" evidence="6">
    <location>
        <begin position="1395"/>
        <end position="1675"/>
    </location>
</feature>
<keyword evidence="3" id="KW-0445">Lipid transport</keyword>
<evidence type="ECO:0000256" key="1">
    <source>
        <dbReference type="ARBA" id="ARBA00006545"/>
    </source>
</evidence>
<evidence type="ECO:0000256" key="3">
    <source>
        <dbReference type="ARBA" id="ARBA00023055"/>
    </source>
</evidence>
<evidence type="ECO:0000259" key="8">
    <source>
        <dbReference type="Pfam" id="PF25037"/>
    </source>
</evidence>
<dbReference type="InterPro" id="IPR056747">
    <property type="entry name" value="VPS13-like_M"/>
</dbReference>
<feature type="domain" description="Vacuolar protein sorting-associated protein 13 VPS13 adaptor binding" evidence="7">
    <location>
        <begin position="2115"/>
        <end position="2548"/>
    </location>
</feature>
<dbReference type="PANTHER" id="PTHR16166">
    <property type="entry name" value="VACUOLAR PROTEIN SORTING-ASSOCIATED PROTEIN VPS13"/>
    <property type="match status" value="1"/>
</dbReference>
<dbReference type="GO" id="GO:0006869">
    <property type="term" value="P:lipid transport"/>
    <property type="evidence" value="ECO:0007669"/>
    <property type="project" value="UniProtKB-KW"/>
</dbReference>
<keyword evidence="2" id="KW-0813">Transport</keyword>
<dbReference type="Pfam" id="PF25036">
    <property type="entry name" value="VPS13_VAB"/>
    <property type="match status" value="1"/>
</dbReference>
<feature type="domain" description="Chorein N-terminal" evidence="5">
    <location>
        <begin position="33"/>
        <end position="748"/>
    </location>
</feature>
<sequence length="3321" mass="370654">MVFEALVSDTLNRFIGDYVENLDKSQLKIGIWGRLTLKIPWKNLYNEAVVASMEGLYLLVVPGAVKYDAAKEERYQQEAKQKELRRIEEVLQVATSRKKDTFVEKLATQVIKNLQVKISSIHLRYEDDLSDPQRPLSIGLTLSELSLQTTDENWKSCILNEAAKIIYKLGSLECLCAYWNVNSVMFYKESWENILQDKLKCGISTKEQELPHYQYFRPVFAFAKICINPNAELELSSPKVNLHLEVQNIAFEMTKLQYLNMVELLESFDRMVKNAPYRMFRPDVPVLNNARVWKYSINSIMEVHIRHLSHMWAWSNILSHRRNLKAYKTVYKNKILAQSKTGPDTERQIQDLEKVLDVFNITLARQQAQMEVIRSGQKLAAKKAAGQKQGGGFFSGWFGKKTKKEDQEFETPEEKEKFYTAIGYSGSSHNLTLPKQQYVAVVVTFQLLRTSLTLREQPDIPEIVKVQMINLSTKVSQRPGAQAFVEMALEHWFVTGLQQHGDVPSLIASVGDSSSSLLSVVFELNPEESTGDQLLRVHSQPVEIIYDALTVNSMVDFFKTEKGVNLEVLTSATLSKLEEIKEKTAAGLSHIIETRKVLDLMIDLKPSYLLLPKSGFYSATSELVVVDFGSFQLHSVEQRNPPLSSASFSSLEDIMDRAYDRYKVQLRRVQVLYSKSVAWKTSRLQSSSVQHILQPMDISLQLDKCMVEKDARMPFKVLGELPLLHVRISDQKILGVMELINSIPLPNMDSSAPSDGDASERSTDEDHQSSALEELTKVYFKFEVGEVLVELTRQMDQEKAVLSFSVSQLGAAGKMRAFDLSITSYLRRVQLDFCLHLISSSELQGSNLLKVEFTKVLQADPSGPSFQSLFSSTEQMLKQVEFSSLDFLLHTKALLATINYLNHVVPPGPRSKKFKDGSIFNFKLFAVLGCFHVEVCDDCRSIADIRVQIDASVFVQAAQTQVFTRLKDIVVTDSDPTSIHRKVVSLVSEEVFSFGLSLFPGAVEGEGYRDMSKVDGRVSMRLGCIQIVYLHKFLMSLLTFVDNFQTAKDALSAATAQAAEKAASSVRDFAQKSFRLSMDIQLKAPLIIIPQSSQSQNAMVVDLGLITVANTFTLLSDEGLPLPAVVEKMDVQLTQLKLCTTLRTESLQTDIEILQPINVTLLVTRNLSASWFTKIPRVCVQGGLQNLHVQLGEEDLGVLMKILVENIGEGNNTVDVLLEFEIKEVLLTLERLKAPFLVFQLAQLGINTNVRKHDMSATAFINKVSLKCLEFSSNGGPLCLISSSAESGAELLKVQYCKADRSGPNFSTVFRNTEQSINVTFTSLDVRLHTEALLSSISFLSTALASNTASSSERDIVQKTDDKASSAKSAVVSPADSPFVNLEVGMTLGAFNIRVCDQTCTMADIKIRMNGALSRQGAQTNVSARLQDVIVLNADPQSIHQKAVSIVGEEVFSFNLSLTPNATDGAAYIDTSKTDGKIMLNLGCIQVVYLHKFFMSLLNFTNNFQAAKDTLSNATAQAAEKAASSVRDFAQRSFRLSMDIRLKAPLIIIPQSSTSHNALVVDLGLITVANSFSLLPIEGCPLPAVIDNMDVHLGDLKLSSCVKPDSSAAIELLQPVNLHLNIQRNLSAFWFKKMAAVEVHGNLKPSKMNLSQDDLTMLLRIVTENLEEEEEVLETVKFSLSIESLGLTLYTSDPKQHQQELRLGELTLHLLRVSGNLQSNGNLQVGTILTSCTLDDLRAGMERVTSRQEEDGSEPMIDVTYRQATAEKELVVILQKLYLCASVEFLMAVTDFFIQALPQASVARTRVQAVILDPEVVFVASLLKVDTPALVLSFQSDFSLQVEDGNQSVRASLSGLKVLACPFIPNQQDKAVTTVLRPCSVIMETKTHPNGPLLGSVMVEEIIIKQISPVILNTVMTITAAMTAKPGVAQGQELKPGVTDLWAARNIYDCDFWFLGVEHATEMTESFRELDASKEGESFTAQKNYAAIDKSPVHGDDFTFVPEPCMLINICSKDTMNITISKSSISVFQKLAKAFSEGTSSTPDFTLKENASFTIRNALGIPLMVQHGTDLRAVGSSVQGKLHELSVDQSMDLEHTRFQMSSRGKLSALQRQESSLFNLTIPSGYSEISNISLDKPGRRLFNIRGPMLQEAVSVLLQIQAADGNKVMTVRAPLQIKNHFSVPFTILKYCQTSRSLQRIGVVKPEEDFEIPLDCQLFVCPAGPLEGQYNPSTTCVTWKEQVHYSTDVRSLLQCPANGSGILPLMVSALATPDDLQHIASHGEEDWDPAYVIHLHPVATLRNLLPYTVVYMLENSADSCNLPEGSTSDLLNARLSGELVSLALIRYQGHDWHGHFRIQQEMPEFFDVCLTCESTTNVTVDVSLHVRRTENCLLLSLFSPYWIINKTSRVLQYQAENVTVKHPGDYRDVILFSFRRKKLFTENQLCISTSSWSDGFSLDTVGSYGCVRCPSSTMDFLVGVSIQVSSFNLTRIVTMSPYYTLVNKSSYELEVGEVVNASSTKWHYISSTECLPLWPENAQGKLCVRVVGSESSSECFFFHREDRGTLLKLDVQCGGIILNVNGSNHSTVISFSDYYEGAAPALLVNHTAWATIAYSQKPSEARKFVWDDPTRPRMLRWSYMEHTGELNLLKDEMGQFSYDNKSQIHWISFLDGRQRVLLFTEDTGVVTKARQAEELEQSQQEVRLSLQSLGLSLVNNSSRHEVAYIGINSGVVWEMKPKNRWKPFSQKNIELLEKAYQLNSTGGWTKLETSVNFSRAGMMMRKPYSCPIRRTFQPGIYMELKQSLHQRSLRAQLHWLQVDNQLPGAMFPIVFHPVPPPKSLVQDSPKPFFDVSVITRFNQHSKVMQFYFMALVQEMAVKLDQGFLGATLALFTPAVDHQAERQKSGLIEADLQGLQAELMEASLSETSGLSFFEYFHISPIKLHLSLSLDSSSNSMDQETAALQSLNLLLKSIGATLTDVDDVIFLAFFEVKYQFYRREELMKEAARHYGEQFLKQMYVLVLGLDVLGNPFGLIRGLSEGVEAFFYEPFQGAVQGPEEFAEGFAIGVRSLLGHTVGAAGMVSKITGSMGKGLAAITMDKEFQQKRREEMNRQPKDFSDSLAKGGKGLLKGVVGGVTGIVTKPVEAKKEGAAGFFKGIGRGLVGMVARPTGGLVDMASSTFQGIQRAAEATEEVTKLRPPRLIKEDGIIRPYDLTESQGFDLFQRSQITLLDGELFREHCLYPGHSKTNIIVTNRVLCVKESDFMRQFLKEWEYLFENFYRPPAVTGSELKIYYKKLVAAICDAQVDQLQQRMVRQKSQRFLRAST</sequence>
<proteinExistence type="inferred from homology"/>
<dbReference type="PANTHER" id="PTHR16166:SF125">
    <property type="entry name" value="INTERMEMBRANE LIPID TRANSFER PROTEIN VPS13C"/>
    <property type="match status" value="1"/>
</dbReference>
<dbReference type="InterPro" id="IPR026847">
    <property type="entry name" value="VPS13"/>
</dbReference>
<accession>A0A3P9H914</accession>
<dbReference type="Proteomes" id="UP000265200">
    <property type="component" value="Chromosome 3"/>
</dbReference>
<dbReference type="InterPro" id="IPR056748">
    <property type="entry name" value="VPS13-like_C"/>
</dbReference>
<dbReference type="Pfam" id="PF25037">
    <property type="entry name" value="VPS13_C"/>
    <property type="match status" value="1"/>
</dbReference>
<feature type="domain" description="VPS13-like middle region" evidence="6">
    <location>
        <begin position="1807"/>
        <end position="1979"/>
    </location>
</feature>
<feature type="domain" description="VPS13-like middle region" evidence="6">
    <location>
        <begin position="935"/>
        <end position="1211"/>
    </location>
</feature>
<reference evidence="9" key="3">
    <citation type="submission" date="2025-08" db="UniProtKB">
        <authorList>
            <consortium name="Ensembl"/>
        </authorList>
    </citation>
    <scope>IDENTIFICATION</scope>
    <source>
        <strain evidence="9">HSOK</strain>
    </source>
</reference>
<dbReference type="Pfam" id="PF25033">
    <property type="entry name" value="VPS13_M"/>
    <property type="match status" value="4"/>
</dbReference>
<feature type="domain" description="VPS13-like middle region" evidence="6">
    <location>
        <begin position="1698"/>
        <end position="1801"/>
    </location>
</feature>
<name>A0A3P9H914_ORYLA</name>
<evidence type="ECO:0000259" key="6">
    <source>
        <dbReference type="Pfam" id="PF25033"/>
    </source>
</evidence>
<reference key="1">
    <citation type="journal article" date="2007" name="Nature">
        <title>The medaka draft genome and insights into vertebrate genome evolution.</title>
        <authorList>
            <person name="Kasahara M."/>
            <person name="Naruse K."/>
            <person name="Sasaki S."/>
            <person name="Nakatani Y."/>
            <person name="Qu W."/>
            <person name="Ahsan B."/>
            <person name="Yamada T."/>
            <person name="Nagayasu Y."/>
            <person name="Doi K."/>
            <person name="Kasai Y."/>
            <person name="Jindo T."/>
            <person name="Kobayashi D."/>
            <person name="Shimada A."/>
            <person name="Toyoda A."/>
            <person name="Kuroki Y."/>
            <person name="Fujiyama A."/>
            <person name="Sasaki T."/>
            <person name="Shimizu A."/>
            <person name="Asakawa S."/>
            <person name="Shimizu N."/>
            <person name="Hashimoto S."/>
            <person name="Yang J."/>
            <person name="Lee Y."/>
            <person name="Matsushima K."/>
            <person name="Sugano S."/>
            <person name="Sakaizumi M."/>
            <person name="Narita T."/>
            <person name="Ohishi K."/>
            <person name="Haga S."/>
            <person name="Ohta F."/>
            <person name="Nomoto H."/>
            <person name="Nogata K."/>
            <person name="Morishita T."/>
            <person name="Endo T."/>
            <person name="Shin-I T."/>
            <person name="Takeda H."/>
            <person name="Morishita S."/>
            <person name="Kohara Y."/>
        </authorList>
    </citation>
    <scope>NUCLEOTIDE SEQUENCE [LARGE SCALE GENOMIC DNA]</scope>
    <source>
        <strain>Hd-rR</strain>
    </source>
</reference>
<evidence type="ECO:0000256" key="4">
    <source>
        <dbReference type="SAM" id="MobiDB-lite"/>
    </source>
</evidence>
<evidence type="ECO:0000313" key="9">
    <source>
        <dbReference type="Ensembl" id="ENSORLP00015003984.1"/>
    </source>
</evidence>
<evidence type="ECO:0000259" key="7">
    <source>
        <dbReference type="Pfam" id="PF25036"/>
    </source>
</evidence>